<dbReference type="PROSITE" id="PS51934">
    <property type="entry name" value="LRAT"/>
    <property type="match status" value="2"/>
</dbReference>
<dbReference type="Proteomes" id="UP000504602">
    <property type="component" value="Unplaced"/>
</dbReference>
<keyword evidence="4" id="KW-0443">Lipid metabolism</keyword>
<dbReference type="Pfam" id="PF04970">
    <property type="entry name" value="LRAT"/>
    <property type="match status" value="2"/>
</dbReference>
<dbReference type="InterPro" id="IPR051496">
    <property type="entry name" value="H-rev107_PLA/AT"/>
</dbReference>
<dbReference type="GeneID" id="102033658"/>
<dbReference type="OrthoDB" id="421951at2759"/>
<evidence type="ECO:0000256" key="2">
    <source>
        <dbReference type="ARBA" id="ARBA00022679"/>
    </source>
</evidence>
<evidence type="ECO:0000256" key="3">
    <source>
        <dbReference type="ARBA" id="ARBA00022801"/>
    </source>
</evidence>
<keyword evidence="5" id="KW-1133">Transmembrane helix</keyword>
<comment type="similarity">
    <text evidence="1">Belongs to the H-rev107 family.</text>
</comment>
<dbReference type="PANTHER" id="PTHR13943">
    <property type="entry name" value="HRAS-LIKE SUPPRESSOR - RELATED"/>
    <property type="match status" value="1"/>
</dbReference>
<evidence type="ECO:0000256" key="1">
    <source>
        <dbReference type="ARBA" id="ARBA00007824"/>
    </source>
</evidence>
<dbReference type="GO" id="GO:0016410">
    <property type="term" value="F:N-acyltransferase activity"/>
    <property type="evidence" value="ECO:0007669"/>
    <property type="project" value="TreeGrafter"/>
</dbReference>
<organism evidence="7 8">
    <name type="scientific">Geospiza fortis</name>
    <name type="common">Medium ground-finch</name>
    <dbReference type="NCBI Taxonomy" id="48883"/>
    <lineage>
        <taxon>Eukaryota</taxon>
        <taxon>Metazoa</taxon>
        <taxon>Chordata</taxon>
        <taxon>Craniata</taxon>
        <taxon>Vertebrata</taxon>
        <taxon>Euteleostomi</taxon>
        <taxon>Archelosauria</taxon>
        <taxon>Archosauria</taxon>
        <taxon>Dinosauria</taxon>
        <taxon>Saurischia</taxon>
        <taxon>Theropoda</taxon>
        <taxon>Coelurosauria</taxon>
        <taxon>Aves</taxon>
        <taxon>Neognathae</taxon>
        <taxon>Neoaves</taxon>
        <taxon>Telluraves</taxon>
        <taxon>Australaves</taxon>
        <taxon>Passeriformes</taxon>
        <taxon>Thraupidae</taxon>
        <taxon>Geospiza</taxon>
    </lineage>
</organism>
<dbReference type="PANTHER" id="PTHR13943:SF37">
    <property type="entry name" value="PHOSPHOLIPASE A AND ACYLTRANSFERASE 1"/>
    <property type="match status" value="1"/>
</dbReference>
<feature type="domain" description="LRAT" evidence="6">
    <location>
        <begin position="150"/>
        <end position="265"/>
    </location>
</feature>
<dbReference type="GO" id="GO:0008970">
    <property type="term" value="F:phospholipase A1 activity"/>
    <property type="evidence" value="ECO:0007669"/>
    <property type="project" value="TreeGrafter"/>
</dbReference>
<keyword evidence="5" id="KW-0812">Transmembrane</keyword>
<keyword evidence="3" id="KW-0378">Hydrolase</keyword>
<evidence type="ECO:0000256" key="4">
    <source>
        <dbReference type="ARBA" id="ARBA00023098"/>
    </source>
</evidence>
<evidence type="ECO:0000313" key="8">
    <source>
        <dbReference type="RefSeq" id="XP_030911275.1"/>
    </source>
</evidence>
<keyword evidence="5" id="KW-0472">Membrane</keyword>
<keyword evidence="7" id="KW-1185">Reference proteome</keyword>
<sequence length="346" mass="38024">MTDEKECPNPGDLIEIKKGSYVQWALYVGDGYVIHMTPVDEKAPYLSASRKSMVTRKARVTKELLKVARNNDWAVNNKCDGYRTPLPVEEIIWRAECCIGKELPCDELGICSEDFVTNLRYGGKLRALLCGEMHVSGRAEDKDYPSPGDLIEVKWGHYEHCALYLAKGHVLHVIPDEGATHLSPSSGSVFLRKAMVKKADLELVAGNDTWRVNNKYDRSRTPFPMEEIIRRSEPWIGKELAYRLFLKNCEHFVTMLRYGDGVSEQANTALLSINSISSVVMAGIGIAGLVAAAGIPAFGFPLLASCAVSGGSSLASIGLTSSNIVHYVSFAKFAKAGRDILEKSCC</sequence>
<reference evidence="8" key="1">
    <citation type="submission" date="2025-08" db="UniProtKB">
        <authorList>
            <consortium name="RefSeq"/>
        </authorList>
    </citation>
    <scope>IDENTIFICATION</scope>
</reference>
<name>A0A8N5EHY2_GEOFO</name>
<dbReference type="GO" id="GO:0004623">
    <property type="term" value="F:phospholipase A2 activity"/>
    <property type="evidence" value="ECO:0007669"/>
    <property type="project" value="TreeGrafter"/>
</dbReference>
<dbReference type="AlphaFoldDB" id="A0A8N5EHY2"/>
<accession>A0A8N5EHY2</accession>
<dbReference type="Gene3D" id="3.90.1720.10">
    <property type="entry name" value="endopeptidase domain like (from Nostoc punctiforme)"/>
    <property type="match status" value="2"/>
</dbReference>
<dbReference type="RefSeq" id="XP_030911275.1">
    <property type="nucleotide sequence ID" value="XM_031055415.1"/>
</dbReference>
<evidence type="ECO:0000259" key="6">
    <source>
        <dbReference type="PROSITE" id="PS51934"/>
    </source>
</evidence>
<dbReference type="GO" id="GO:0070292">
    <property type="term" value="P:N-acylphosphatidylethanolamine metabolic process"/>
    <property type="evidence" value="ECO:0007669"/>
    <property type="project" value="TreeGrafter"/>
</dbReference>
<gene>
    <name evidence="8" type="primary">LOC102033658</name>
</gene>
<keyword evidence="2" id="KW-0808">Transferase</keyword>
<dbReference type="InterPro" id="IPR007053">
    <property type="entry name" value="LRAT_dom"/>
</dbReference>
<feature type="transmembrane region" description="Helical" evidence="5">
    <location>
        <begin position="279"/>
        <end position="304"/>
    </location>
</feature>
<evidence type="ECO:0000313" key="7">
    <source>
        <dbReference type="Proteomes" id="UP000504602"/>
    </source>
</evidence>
<protein>
    <submittedName>
        <fullName evidence="8">Uncharacterized protein LOC102033658</fullName>
    </submittedName>
</protein>
<feature type="domain" description="LRAT" evidence="6">
    <location>
        <begin position="13"/>
        <end position="128"/>
    </location>
</feature>
<evidence type="ECO:0000256" key="5">
    <source>
        <dbReference type="SAM" id="Phobius"/>
    </source>
</evidence>
<proteinExistence type="inferred from homology"/>
<dbReference type="GO" id="GO:0005737">
    <property type="term" value="C:cytoplasm"/>
    <property type="evidence" value="ECO:0007669"/>
    <property type="project" value="TreeGrafter"/>
</dbReference>